<dbReference type="EMBL" id="ABAX03000010">
    <property type="protein sequence ID" value="EDR98333.1"/>
    <property type="molecule type" value="Genomic_DNA"/>
</dbReference>
<dbReference type="PANTHER" id="PTHR42924">
    <property type="entry name" value="EXONUCLEASE"/>
    <property type="match status" value="1"/>
</dbReference>
<dbReference type="CDD" id="cd07438">
    <property type="entry name" value="PHP_HisPPase_AMP"/>
    <property type="match status" value="1"/>
</dbReference>
<dbReference type="Pfam" id="PF02811">
    <property type="entry name" value="PHP"/>
    <property type="match status" value="1"/>
</dbReference>
<evidence type="ECO:0000259" key="1">
    <source>
        <dbReference type="SMART" id="SM00481"/>
    </source>
</evidence>
<reference evidence="2" key="2">
    <citation type="submission" date="2013-11" db="EMBL/GenBank/DDBJ databases">
        <title>Draft genome sequence of Anaerostipes caccae (DSM 14662).</title>
        <authorList>
            <person name="Sudarsanam P."/>
            <person name="Ley R."/>
            <person name="Guruge J."/>
            <person name="Turnbaugh P.J."/>
            <person name="Mahowald M."/>
            <person name="Liep D."/>
            <person name="Gordon J."/>
        </authorList>
    </citation>
    <scope>NUCLEOTIDE SEQUENCE</scope>
    <source>
        <strain evidence="2">DSM 14662</strain>
    </source>
</reference>
<gene>
    <name evidence="2" type="ORF">ANACAC_00916</name>
</gene>
<keyword evidence="3" id="KW-1185">Reference proteome</keyword>
<dbReference type="PANTHER" id="PTHR42924:SF3">
    <property type="entry name" value="POLYMERASE_HISTIDINOL PHOSPHATASE N-TERMINAL DOMAIN-CONTAINING PROTEIN"/>
    <property type="match status" value="1"/>
</dbReference>
<sequence length="302" mass="33873">MGCLLLVRFYAGEGHSMTHREKGQTMIDLHLHSDASDGTLKPEEVLRAAKEKGLYAFALTDHDTVAGIPPILHSGELTGIHFMPGIELSCEAEKHEIHILGYHIDICNQNLLNTLEGLRRGRRQRNLSMIEKFREDGIPMTLEKLLHGNEQTVITRAHFARVLIEEGYCANKEQAFKKYVGDGCRYYIPKPYFAPADAVRLIKDAGGTAVLAHPFQYHLSNAELEELIRELISFGLGGIEVYHSSHHHGQTVKLRQWCRKYGMLATGGSDFHGSNKPDIEIGTGRGSLKVPDHLYDELKNLL</sequence>
<dbReference type="InterPro" id="IPR016195">
    <property type="entry name" value="Pol/histidinol_Pase-like"/>
</dbReference>
<dbReference type="SMART" id="SM00481">
    <property type="entry name" value="POLIIIAc"/>
    <property type="match status" value="1"/>
</dbReference>
<dbReference type="AlphaFoldDB" id="B0MBX2"/>
<dbReference type="EC" id="3.1.3.-" evidence="2"/>
<accession>B0MBX2</accession>
<proteinExistence type="predicted"/>
<dbReference type="GO" id="GO:0004534">
    <property type="term" value="F:5'-3' RNA exonuclease activity"/>
    <property type="evidence" value="ECO:0007669"/>
    <property type="project" value="TreeGrafter"/>
</dbReference>
<dbReference type="InterPro" id="IPR052018">
    <property type="entry name" value="PHP_domain"/>
</dbReference>
<dbReference type="STRING" id="411490.ANACAC_00916"/>
<reference evidence="2" key="1">
    <citation type="submission" date="2007-11" db="EMBL/GenBank/DDBJ databases">
        <authorList>
            <person name="Fulton L."/>
            <person name="Clifton S."/>
            <person name="Fulton B."/>
            <person name="Xu J."/>
            <person name="Minx P."/>
            <person name="Pepin K.H."/>
            <person name="Johnson M."/>
            <person name="Thiruvilangam P."/>
            <person name="Bhonagiri V."/>
            <person name="Nash W.E."/>
            <person name="Mardis E.R."/>
            <person name="Wilson R.K."/>
        </authorList>
    </citation>
    <scope>NUCLEOTIDE SEQUENCE [LARGE SCALE GENOMIC DNA]</scope>
    <source>
        <strain evidence="2">DSM 14662</strain>
    </source>
</reference>
<dbReference type="InterPro" id="IPR003141">
    <property type="entry name" value="Pol/His_phosphatase_N"/>
</dbReference>
<dbReference type="Gene3D" id="1.10.150.650">
    <property type="match status" value="1"/>
</dbReference>
<dbReference type="Proteomes" id="UP000004935">
    <property type="component" value="Unassembled WGS sequence"/>
</dbReference>
<feature type="domain" description="Polymerase/histidinol phosphatase N-terminal" evidence="1">
    <location>
        <begin position="27"/>
        <end position="92"/>
    </location>
</feature>
<evidence type="ECO:0000313" key="3">
    <source>
        <dbReference type="Proteomes" id="UP000004935"/>
    </source>
</evidence>
<dbReference type="SUPFAM" id="SSF89550">
    <property type="entry name" value="PHP domain-like"/>
    <property type="match status" value="1"/>
</dbReference>
<dbReference type="GO" id="GO:0035312">
    <property type="term" value="F:5'-3' DNA exonuclease activity"/>
    <property type="evidence" value="ECO:0007669"/>
    <property type="project" value="TreeGrafter"/>
</dbReference>
<dbReference type="InterPro" id="IPR004013">
    <property type="entry name" value="PHP_dom"/>
</dbReference>
<keyword evidence="2" id="KW-0378">Hydrolase</keyword>
<protein>
    <submittedName>
        <fullName evidence="2">PHP domain protein</fullName>
        <ecNumber evidence="2">3.1.3.-</ecNumber>
    </submittedName>
</protein>
<organism evidence="2 3">
    <name type="scientific">Anaerostipes caccae (strain DSM 14662 / CCUG 47493 / JCM 13470 / NCIMB 13811 / L1-92)</name>
    <dbReference type="NCBI Taxonomy" id="411490"/>
    <lineage>
        <taxon>Bacteria</taxon>
        <taxon>Bacillati</taxon>
        <taxon>Bacillota</taxon>
        <taxon>Clostridia</taxon>
        <taxon>Lachnospirales</taxon>
        <taxon>Lachnospiraceae</taxon>
        <taxon>Anaerostipes</taxon>
    </lineage>
</organism>
<dbReference type="eggNOG" id="COG0613">
    <property type="taxonomic scope" value="Bacteria"/>
</dbReference>
<dbReference type="Gene3D" id="3.20.20.140">
    <property type="entry name" value="Metal-dependent hydrolases"/>
    <property type="match status" value="1"/>
</dbReference>
<name>B0MBX2_ANACD</name>
<comment type="caution">
    <text evidence="2">The sequence shown here is derived from an EMBL/GenBank/DDBJ whole genome shotgun (WGS) entry which is preliminary data.</text>
</comment>
<evidence type="ECO:0000313" key="2">
    <source>
        <dbReference type="EMBL" id="EDR98333.1"/>
    </source>
</evidence>
<dbReference type="HOGENOM" id="CLU_067347_1_0_9"/>